<keyword evidence="1" id="KW-0175">Coiled coil</keyword>
<sequence>MKVSIVEMIGMLQGKCLPRNIKVNESLAAYLVRQFEELHSERDALQEQVQKLAAENAAMKSEELVELLRLVECMNSDHCEVNYGHSHEWIRHIVARQNEYEEKFDDTPWGIIVRGSKYLATDAVIRDIGAKSVDDSDDKKRMDWLCAHCVEVRSPQMYGSHAMFHATQDSEEWDLPHHTTLREQVDAAIRAGEQP</sequence>
<evidence type="ECO:0000313" key="3">
    <source>
        <dbReference type="Proteomes" id="UP000828678"/>
    </source>
</evidence>
<protein>
    <submittedName>
        <fullName evidence="2">Uncharacterized protein</fullName>
    </submittedName>
</protein>
<accession>A0AAE7X1Z9</accession>
<proteinExistence type="predicted"/>
<dbReference type="Proteomes" id="UP000828678">
    <property type="component" value="Segment"/>
</dbReference>
<organism evidence="2 3">
    <name type="scientific">Erwinia phage AH03</name>
    <dbReference type="NCBI Taxonomy" id="2869568"/>
    <lineage>
        <taxon>Viruses</taxon>
        <taxon>Duplodnaviria</taxon>
        <taxon>Heunggongvirae</taxon>
        <taxon>Uroviricota</taxon>
        <taxon>Caudoviricetes</taxon>
        <taxon>Ahotrevirus</taxon>
        <taxon>Ahotrevirus AH03</taxon>
    </lineage>
</organism>
<dbReference type="EMBL" id="MZ501266">
    <property type="protein sequence ID" value="QZA70422.1"/>
    <property type="molecule type" value="Genomic_DNA"/>
</dbReference>
<gene>
    <name evidence="2" type="primary">5</name>
    <name evidence="2" type="ORF">AH03_5</name>
</gene>
<keyword evidence="3" id="KW-1185">Reference proteome</keyword>
<name>A0AAE7X1Z9_9CAUD</name>
<evidence type="ECO:0000313" key="2">
    <source>
        <dbReference type="EMBL" id="QZA70422.1"/>
    </source>
</evidence>
<feature type="coiled-coil region" evidence="1">
    <location>
        <begin position="35"/>
        <end position="62"/>
    </location>
</feature>
<evidence type="ECO:0000256" key="1">
    <source>
        <dbReference type="SAM" id="Coils"/>
    </source>
</evidence>
<reference evidence="2" key="1">
    <citation type="submission" date="2021-07" db="EMBL/GenBank/DDBJ databases">
        <authorList>
            <person name="Roth S.J."/>
            <person name="Krukonis G.P."/>
            <person name="Delesalle V.A."/>
        </authorList>
    </citation>
    <scope>NUCLEOTIDE SEQUENCE</scope>
</reference>